<dbReference type="Pfam" id="PF00965">
    <property type="entry name" value="TIMP"/>
    <property type="match status" value="1"/>
</dbReference>
<dbReference type="InterPro" id="IPR001820">
    <property type="entry name" value="TIMP"/>
</dbReference>
<evidence type="ECO:0000313" key="5">
    <source>
        <dbReference type="EMBL" id="MDA1361618.1"/>
    </source>
</evidence>
<dbReference type="Proteomes" id="UP001146067">
    <property type="component" value="Unassembled WGS sequence"/>
</dbReference>
<evidence type="ECO:0000256" key="4">
    <source>
        <dbReference type="SAM" id="SignalP"/>
    </source>
</evidence>
<feature type="signal peptide" evidence="4">
    <location>
        <begin position="1"/>
        <end position="20"/>
    </location>
</feature>
<keyword evidence="2" id="KW-0964">Secreted</keyword>
<evidence type="ECO:0000256" key="3">
    <source>
        <dbReference type="SAM" id="Phobius"/>
    </source>
</evidence>
<evidence type="ECO:0000256" key="2">
    <source>
        <dbReference type="ARBA" id="ARBA00022525"/>
    </source>
</evidence>
<dbReference type="AlphaFoldDB" id="A0A9X3SUQ9"/>
<dbReference type="Gene3D" id="2.40.50.120">
    <property type="match status" value="1"/>
</dbReference>
<reference evidence="5" key="1">
    <citation type="submission" date="2022-12" db="EMBL/GenBank/DDBJ databases">
        <title>Gycomyces niveus sp.nov.,a novel actinomycete isolated from soil in Shouguan.</title>
        <authorList>
            <person name="Yang X."/>
        </authorList>
    </citation>
    <scope>NUCLEOTIDE SEQUENCE</scope>
    <source>
        <strain evidence="5">NEAU-A15</strain>
    </source>
</reference>
<dbReference type="RefSeq" id="WP_270111637.1">
    <property type="nucleotide sequence ID" value="NZ_JAPZVP010000015.1"/>
</dbReference>
<organism evidence="5 6">
    <name type="scientific">Glycomyces luteolus</name>
    <dbReference type="NCBI Taxonomy" id="2670330"/>
    <lineage>
        <taxon>Bacteria</taxon>
        <taxon>Bacillati</taxon>
        <taxon>Actinomycetota</taxon>
        <taxon>Actinomycetes</taxon>
        <taxon>Glycomycetales</taxon>
        <taxon>Glycomycetaceae</taxon>
        <taxon>Glycomyces</taxon>
    </lineage>
</organism>
<keyword evidence="3" id="KW-0472">Membrane</keyword>
<gene>
    <name evidence="5" type="ORF">O1R50_18465</name>
</gene>
<evidence type="ECO:0008006" key="7">
    <source>
        <dbReference type="Google" id="ProtNLM"/>
    </source>
</evidence>
<evidence type="ECO:0000313" key="6">
    <source>
        <dbReference type="Proteomes" id="UP001146067"/>
    </source>
</evidence>
<keyword evidence="4" id="KW-0732">Signal</keyword>
<dbReference type="GO" id="GO:0005576">
    <property type="term" value="C:extracellular region"/>
    <property type="evidence" value="ECO:0007669"/>
    <property type="project" value="UniProtKB-SubCell"/>
</dbReference>
<keyword evidence="6" id="KW-1185">Reference proteome</keyword>
<keyword evidence="3" id="KW-1133">Transmembrane helix</keyword>
<keyword evidence="3" id="KW-0812">Transmembrane</keyword>
<accession>A0A9X3SUQ9</accession>
<dbReference type="SUPFAM" id="SSF50242">
    <property type="entry name" value="TIMP-like"/>
    <property type="match status" value="1"/>
</dbReference>
<sequence length="184" mass="19255">MRRLLAAGAAILLSAFIVFANPGSACACSCAEQTDAEAFDGADAVFTGTLTRSDESGFPPGSSSDPTTLEFEVDEVYKGEVAEVQGLLTPGSEASCGWLPPVGEEYLVFAYLEDGKLNAGFCGGSRMLDGQSPAFGVEAAAPVPGEADLAETELWPYGVAAALLVAATGAGWWFLRRRHLKRVR</sequence>
<dbReference type="EMBL" id="JAPZVP010000015">
    <property type="protein sequence ID" value="MDA1361618.1"/>
    <property type="molecule type" value="Genomic_DNA"/>
</dbReference>
<name>A0A9X3SUQ9_9ACTN</name>
<proteinExistence type="predicted"/>
<dbReference type="InterPro" id="IPR008993">
    <property type="entry name" value="TIMP-like_OB-fold"/>
</dbReference>
<comment type="caution">
    <text evidence="5">The sequence shown here is derived from an EMBL/GenBank/DDBJ whole genome shotgun (WGS) entry which is preliminary data.</text>
</comment>
<dbReference type="PROSITE" id="PS51257">
    <property type="entry name" value="PROKAR_LIPOPROTEIN"/>
    <property type="match status" value="1"/>
</dbReference>
<protein>
    <recommendedName>
        <fullName evidence="7">Tissue inhibitor of metalloproteinase</fullName>
    </recommendedName>
</protein>
<evidence type="ECO:0000256" key="1">
    <source>
        <dbReference type="ARBA" id="ARBA00004613"/>
    </source>
</evidence>
<feature type="chain" id="PRO_5040929729" description="Tissue inhibitor of metalloproteinase" evidence="4">
    <location>
        <begin position="21"/>
        <end position="184"/>
    </location>
</feature>
<feature type="transmembrane region" description="Helical" evidence="3">
    <location>
        <begin position="154"/>
        <end position="175"/>
    </location>
</feature>
<comment type="subcellular location">
    <subcellularLocation>
        <location evidence="1">Secreted</location>
    </subcellularLocation>
</comment>
<dbReference type="GO" id="GO:0008191">
    <property type="term" value="F:metalloendopeptidase inhibitor activity"/>
    <property type="evidence" value="ECO:0007669"/>
    <property type="project" value="InterPro"/>
</dbReference>